<dbReference type="EMBL" id="JABBNT010000005">
    <property type="protein sequence ID" value="NMM46163.1"/>
    <property type="molecule type" value="Genomic_DNA"/>
</dbReference>
<name>A0A7Y0HGZ2_9PROT</name>
<gene>
    <name evidence="1" type="ORF">HH303_16850</name>
</gene>
<keyword evidence="2" id="KW-1185">Reference proteome</keyword>
<dbReference type="AlphaFoldDB" id="A0A7Y0HGZ2"/>
<organism evidence="1 2">
    <name type="scientific">Pacificispira spongiicola</name>
    <dbReference type="NCBI Taxonomy" id="2729598"/>
    <lineage>
        <taxon>Bacteria</taxon>
        <taxon>Pseudomonadati</taxon>
        <taxon>Pseudomonadota</taxon>
        <taxon>Alphaproteobacteria</taxon>
        <taxon>Rhodospirillales</taxon>
        <taxon>Rhodospirillaceae</taxon>
        <taxon>Pacificispira</taxon>
    </lineage>
</organism>
<evidence type="ECO:0000313" key="2">
    <source>
        <dbReference type="Proteomes" id="UP000539372"/>
    </source>
</evidence>
<dbReference type="Proteomes" id="UP000539372">
    <property type="component" value="Unassembled WGS sequence"/>
</dbReference>
<accession>A0A7Y0HGZ2</accession>
<sequence>MYAMILVACVTLLGETHCQSFERDHQFNSAFNCQVAAAIDKGRYADRIERRKDWLTYDWQCQPVTVADASSRQPTGLTE</sequence>
<dbReference type="RefSeq" id="WP_169626542.1">
    <property type="nucleotide sequence ID" value="NZ_JABBNT010000005.1"/>
</dbReference>
<protein>
    <submittedName>
        <fullName evidence="1">Uncharacterized protein</fullName>
    </submittedName>
</protein>
<reference evidence="1 2" key="1">
    <citation type="submission" date="2020-04" db="EMBL/GenBank/DDBJ databases">
        <title>Rhodospirillaceae bacterium KN72 isolated from deep sea.</title>
        <authorList>
            <person name="Zhang D.-C."/>
        </authorList>
    </citation>
    <scope>NUCLEOTIDE SEQUENCE [LARGE SCALE GENOMIC DNA]</scope>
    <source>
        <strain evidence="1 2">KN72</strain>
    </source>
</reference>
<proteinExistence type="predicted"/>
<evidence type="ECO:0000313" key="1">
    <source>
        <dbReference type="EMBL" id="NMM46163.1"/>
    </source>
</evidence>
<comment type="caution">
    <text evidence="1">The sequence shown here is derived from an EMBL/GenBank/DDBJ whole genome shotgun (WGS) entry which is preliminary data.</text>
</comment>